<keyword evidence="7" id="KW-0143">Chaperone</keyword>
<dbReference type="InterPro" id="IPR052029">
    <property type="entry name" value="PpiD_chaperone"/>
</dbReference>
<keyword evidence="6" id="KW-0472">Membrane</keyword>
<keyword evidence="2" id="KW-1003">Cell membrane</keyword>
<keyword evidence="15" id="KW-1185">Reference proteome</keyword>
<dbReference type="InterPro" id="IPR046357">
    <property type="entry name" value="PPIase_dom_sf"/>
</dbReference>
<evidence type="ECO:0000256" key="7">
    <source>
        <dbReference type="ARBA" id="ARBA00023186"/>
    </source>
</evidence>
<organism evidence="14 15">
    <name type="scientific">Mesopusillimonas faecipullorum</name>
    <dbReference type="NCBI Taxonomy" id="2755040"/>
    <lineage>
        <taxon>Bacteria</taxon>
        <taxon>Pseudomonadati</taxon>
        <taxon>Pseudomonadota</taxon>
        <taxon>Betaproteobacteria</taxon>
        <taxon>Burkholderiales</taxon>
        <taxon>Alcaligenaceae</taxon>
        <taxon>Mesopusillimonas</taxon>
    </lineage>
</organism>
<comment type="subcellular location">
    <subcellularLocation>
        <location evidence="1">Cell inner membrane</location>
        <topology evidence="1">Single-pass type II membrane protein</topology>
        <orientation evidence="1">Periplasmic side</orientation>
    </subcellularLocation>
</comment>
<feature type="domain" description="PpiC" evidence="13">
    <location>
        <begin position="266"/>
        <end position="369"/>
    </location>
</feature>
<keyword evidence="3" id="KW-0997">Cell inner membrane</keyword>
<evidence type="ECO:0000256" key="1">
    <source>
        <dbReference type="ARBA" id="ARBA00004382"/>
    </source>
</evidence>
<reference evidence="14 15" key="1">
    <citation type="submission" date="2020-07" db="EMBL/GenBank/DDBJ databases">
        <title>Pusillimonas sp. nov., isolated from poultry manure in Taiwan.</title>
        <authorList>
            <person name="Lin S.-Y."/>
            <person name="Tang Y.-S."/>
            <person name="Young C.-C."/>
        </authorList>
    </citation>
    <scope>NUCLEOTIDE SEQUENCE [LARGE SCALE GENOMIC DNA]</scope>
    <source>
        <strain evidence="14 15">CC-YST705</strain>
    </source>
</reference>
<dbReference type="Proteomes" id="UP000776983">
    <property type="component" value="Unassembled WGS sequence"/>
</dbReference>
<dbReference type="SUPFAM" id="SSF109998">
    <property type="entry name" value="Triger factor/SurA peptide-binding domain-like"/>
    <property type="match status" value="1"/>
</dbReference>
<dbReference type="InterPro" id="IPR000297">
    <property type="entry name" value="PPIase_PpiC"/>
</dbReference>
<dbReference type="EMBL" id="JACDXW010000002">
    <property type="protein sequence ID" value="MCB5363174.1"/>
    <property type="molecule type" value="Genomic_DNA"/>
</dbReference>
<dbReference type="PANTHER" id="PTHR47529">
    <property type="entry name" value="PEPTIDYL-PROLYL CIS-TRANS ISOMERASE D"/>
    <property type="match status" value="1"/>
</dbReference>
<evidence type="ECO:0000256" key="2">
    <source>
        <dbReference type="ARBA" id="ARBA00022475"/>
    </source>
</evidence>
<proteinExistence type="inferred from homology"/>
<dbReference type="Gene3D" id="3.10.50.40">
    <property type="match status" value="1"/>
</dbReference>
<dbReference type="InterPro" id="IPR023058">
    <property type="entry name" value="PPIase_PpiC_CS"/>
</dbReference>
<evidence type="ECO:0000256" key="12">
    <source>
        <dbReference type="PROSITE-ProRule" id="PRU00278"/>
    </source>
</evidence>
<evidence type="ECO:0000259" key="13">
    <source>
        <dbReference type="PROSITE" id="PS50198"/>
    </source>
</evidence>
<dbReference type="InterPro" id="IPR027304">
    <property type="entry name" value="Trigger_fact/SurA_dom_sf"/>
</dbReference>
<keyword evidence="5" id="KW-1133">Transmembrane helix</keyword>
<protein>
    <recommendedName>
        <fullName evidence="10">Periplasmic chaperone PpiD</fullName>
    </recommendedName>
    <alternativeName>
        <fullName evidence="11">Periplasmic folding chaperone</fullName>
    </alternativeName>
</protein>
<comment type="similarity">
    <text evidence="9">Belongs to the PpiD chaperone family.</text>
</comment>
<gene>
    <name evidence="14" type="ORF">H0484_05315</name>
</gene>
<keyword evidence="8 12" id="KW-0413">Isomerase</keyword>
<sequence>MFDFIRTHQRLMQLILLVLIVPSFALFGVSSYTSFNSGDQELVEVGNSGITLQEFDQARREQLQRIQANMGAAFDPAVVDTPETRLALLDSLIERRVLIDQLQQHHFTVSDAALRRAIAAIPDFQEDGRFSAERYRAVLASMGLNSKDFEEGQRGELALQRVLGPVAATAHVPDATVTTVGQALTERRVVRQREFPLSAFEADVQVDDAQIKAWYEANQQALSVPEYATVEYLVLDEAAATQSLPAINESDLRAYYDQNKSRYVQAARSNVSHIQFAVPADASEAQRAEVRQQAQQVADQAAADTTQFAELAKTHSQDAGTSANGGQLGWITRGTWPAEIESAVFELKQGQVSGVVEVSGNYHVFLANEVQPEQGESFEQARAQVEQEVKRQLAADRYAELATRLTEQAYEDNSSLVPAAQALGLEVRKATGVAVDRLLSKDVLPETEIAAAIDNADAQLLDDPRVRRALFSEASRKEQHSSGVIEIAPGVMVVVRAETLHPAQVRPLEQAREFIREQLVAEKAREAATQAGEKVLASLREAEGKASEEGFSAPITVSRMDAQGLGSNELKAIFEARSIALPAFIGVENEQGYAIVRLEEVQEGELESFMSMSLRAQLDQAQAVAEQQAVLAAMREQAKVKMLPEAKQALEQTDEQDS</sequence>
<accession>A0ABS8CC42</accession>
<dbReference type="Gene3D" id="1.10.4030.10">
    <property type="entry name" value="Porin chaperone SurA, peptide-binding domain"/>
    <property type="match status" value="1"/>
</dbReference>
<dbReference type="SUPFAM" id="SSF54534">
    <property type="entry name" value="FKBP-like"/>
    <property type="match status" value="1"/>
</dbReference>
<evidence type="ECO:0000256" key="3">
    <source>
        <dbReference type="ARBA" id="ARBA00022519"/>
    </source>
</evidence>
<dbReference type="Pfam" id="PF00639">
    <property type="entry name" value="Rotamase"/>
    <property type="match status" value="1"/>
</dbReference>
<evidence type="ECO:0000256" key="11">
    <source>
        <dbReference type="ARBA" id="ARBA00042775"/>
    </source>
</evidence>
<keyword evidence="4" id="KW-0812">Transmembrane</keyword>
<keyword evidence="12" id="KW-0697">Rotamase</keyword>
<evidence type="ECO:0000256" key="5">
    <source>
        <dbReference type="ARBA" id="ARBA00022989"/>
    </source>
</evidence>
<evidence type="ECO:0000313" key="15">
    <source>
        <dbReference type="Proteomes" id="UP000776983"/>
    </source>
</evidence>
<evidence type="ECO:0000256" key="6">
    <source>
        <dbReference type="ARBA" id="ARBA00023136"/>
    </source>
</evidence>
<name>A0ABS8CC42_9BURK</name>
<evidence type="ECO:0000256" key="8">
    <source>
        <dbReference type="ARBA" id="ARBA00023235"/>
    </source>
</evidence>
<dbReference type="Pfam" id="PF13624">
    <property type="entry name" value="SurA_N_3"/>
    <property type="match status" value="1"/>
</dbReference>
<evidence type="ECO:0000256" key="4">
    <source>
        <dbReference type="ARBA" id="ARBA00022692"/>
    </source>
</evidence>
<evidence type="ECO:0000256" key="10">
    <source>
        <dbReference type="ARBA" id="ARBA00040743"/>
    </source>
</evidence>
<evidence type="ECO:0000256" key="9">
    <source>
        <dbReference type="ARBA" id="ARBA00038408"/>
    </source>
</evidence>
<comment type="caution">
    <text evidence="14">The sequence shown here is derived from an EMBL/GenBank/DDBJ whole genome shotgun (WGS) entry which is preliminary data.</text>
</comment>
<dbReference type="PROSITE" id="PS50198">
    <property type="entry name" value="PPIC_PPIASE_2"/>
    <property type="match status" value="1"/>
</dbReference>
<dbReference type="RefSeq" id="WP_226953423.1">
    <property type="nucleotide sequence ID" value="NZ_JACDXW010000002.1"/>
</dbReference>
<evidence type="ECO:0000313" key="14">
    <source>
        <dbReference type="EMBL" id="MCB5363174.1"/>
    </source>
</evidence>
<dbReference type="PROSITE" id="PS01096">
    <property type="entry name" value="PPIC_PPIASE_1"/>
    <property type="match status" value="1"/>
</dbReference>
<dbReference type="PANTHER" id="PTHR47529:SF1">
    <property type="entry name" value="PERIPLASMIC CHAPERONE PPID"/>
    <property type="match status" value="1"/>
</dbReference>